<sequence>MLPLSLLLAALAALASAQTTLPIPLYPSSPTLPSIPANYLGLSIELSSLSSLLGPGVPSRSNLSIPSPFLNYLQNVHTRLGAPLRIRIGGNSMDSSVYVSNQTTTLLEVLDPEANSNNVPVSFGPLLFSTLSALITPSLNLSYTFGLPLLTPNDTSSYAPLAAAEGSLLPPGTLDLALLGNEPDLYYDHGERPGSNYTVDDYMGDWAEEIEGMQGDLQYPILGGPTICCEWDLSALLSSGYLTTFSTQLKAITLQHYPQNNCFGTYAFGLSYYLSHANVVGLAQWQAPGVALARGAGKEVRMTEFNTASCGGVPGISDTFAATLWTIDYSLQLATQGFTGAHIHTREPGVSYNVFSPPNTSAVATDSPFAASVLQALESGWTTGVTYWPLLVLAEALGNASAPGSEVAYTAPVDLNLSSDSTAGYALYSSSLGWQLSGLLLINYGSANVSYTLPSTLAGSLGLRSTFLLAADTATPAPAITWGGQSISPAGTGNLTGPLVSVTQLCSPSTEAAGGCEITVPGPGVALVKITVGASAADGDGGGGAGGRSTVTVLAGASTTGGAAPTQGAVSAALGGMGGRGAVWAALALGMLAALAACT</sequence>
<dbReference type="STRING" id="1330018.A0A167JR48"/>
<dbReference type="PANTHER" id="PTHR36183">
    <property type="entry name" value="BETA-GLUCURONIDASE"/>
    <property type="match status" value="1"/>
</dbReference>
<feature type="chain" id="PRO_5007888961" evidence="1">
    <location>
        <begin position="18"/>
        <end position="599"/>
    </location>
</feature>
<evidence type="ECO:0000256" key="1">
    <source>
        <dbReference type="SAM" id="SignalP"/>
    </source>
</evidence>
<dbReference type="EMBL" id="KV417299">
    <property type="protein sequence ID" value="KZO93818.1"/>
    <property type="molecule type" value="Genomic_DNA"/>
</dbReference>
<gene>
    <name evidence="2" type="ORF">CALVIDRAFT_546565</name>
</gene>
<dbReference type="GO" id="GO:0016787">
    <property type="term" value="F:hydrolase activity"/>
    <property type="evidence" value="ECO:0007669"/>
    <property type="project" value="UniProtKB-KW"/>
</dbReference>
<dbReference type="Gene3D" id="3.20.20.80">
    <property type="entry name" value="Glycosidases"/>
    <property type="match status" value="1"/>
</dbReference>
<organism evidence="2 3">
    <name type="scientific">Calocera viscosa (strain TUFC12733)</name>
    <dbReference type="NCBI Taxonomy" id="1330018"/>
    <lineage>
        <taxon>Eukaryota</taxon>
        <taxon>Fungi</taxon>
        <taxon>Dikarya</taxon>
        <taxon>Basidiomycota</taxon>
        <taxon>Agaricomycotina</taxon>
        <taxon>Dacrymycetes</taxon>
        <taxon>Dacrymycetales</taxon>
        <taxon>Dacrymycetaceae</taxon>
        <taxon>Calocera</taxon>
    </lineage>
</organism>
<reference evidence="2 3" key="1">
    <citation type="journal article" date="2016" name="Mol. Biol. Evol.">
        <title>Comparative Genomics of Early-Diverging Mushroom-Forming Fungi Provides Insights into the Origins of Lignocellulose Decay Capabilities.</title>
        <authorList>
            <person name="Nagy L.G."/>
            <person name="Riley R."/>
            <person name="Tritt A."/>
            <person name="Adam C."/>
            <person name="Daum C."/>
            <person name="Floudas D."/>
            <person name="Sun H."/>
            <person name="Yadav J.S."/>
            <person name="Pangilinan J."/>
            <person name="Larsson K.H."/>
            <person name="Matsuura K."/>
            <person name="Barry K."/>
            <person name="Labutti K."/>
            <person name="Kuo R."/>
            <person name="Ohm R.A."/>
            <person name="Bhattacharya S.S."/>
            <person name="Shirouzu T."/>
            <person name="Yoshinaga Y."/>
            <person name="Martin F.M."/>
            <person name="Grigoriev I.V."/>
            <person name="Hibbett D.S."/>
        </authorList>
    </citation>
    <scope>NUCLEOTIDE SEQUENCE [LARGE SCALE GENOMIC DNA]</scope>
    <source>
        <strain evidence="2 3">TUFC12733</strain>
    </source>
</reference>
<dbReference type="OrthoDB" id="2796951at2759"/>
<keyword evidence="3" id="KW-1185">Reference proteome</keyword>
<feature type="signal peptide" evidence="1">
    <location>
        <begin position="1"/>
        <end position="17"/>
    </location>
</feature>
<name>A0A167JR48_CALVF</name>
<keyword evidence="1" id="KW-0732">Signal</keyword>
<dbReference type="AlphaFoldDB" id="A0A167JR48"/>
<dbReference type="SUPFAM" id="SSF51445">
    <property type="entry name" value="(Trans)glycosidases"/>
    <property type="match status" value="1"/>
</dbReference>
<evidence type="ECO:0000313" key="3">
    <source>
        <dbReference type="Proteomes" id="UP000076738"/>
    </source>
</evidence>
<dbReference type="InterPro" id="IPR017853">
    <property type="entry name" value="GH"/>
</dbReference>
<evidence type="ECO:0000313" key="2">
    <source>
        <dbReference type="EMBL" id="KZO93818.1"/>
    </source>
</evidence>
<dbReference type="PANTHER" id="PTHR36183:SF2">
    <property type="entry name" value="BETA-GLUCURONIDASE C-TERMINAL DOMAIN-CONTAINING PROTEIN"/>
    <property type="match status" value="1"/>
</dbReference>
<keyword evidence="2" id="KW-0378">Hydrolase</keyword>
<proteinExistence type="predicted"/>
<dbReference type="Proteomes" id="UP000076738">
    <property type="component" value="Unassembled WGS sequence"/>
</dbReference>
<protein>
    <submittedName>
        <fullName evidence="2">Glycoside hydrolase family 79 protein</fullName>
    </submittedName>
</protein>
<dbReference type="InterPro" id="IPR052974">
    <property type="entry name" value="GH79_Enzymes"/>
</dbReference>
<accession>A0A167JR48</accession>